<keyword evidence="2" id="KW-1185">Reference proteome</keyword>
<name>A0AAD5NNL9_ACENE</name>
<sequence length="165" mass="17836">MPHDFLTPQGDMEKEVEASTKLVKKVEALVEPKLSRAKYASVNLGVVGIGRVEATGIESIHQDTGGEKDADPSDCCCSTSLSSQHPTGPDNYSGCCFHPMIGSDRSLVADRHFCYFSTFPDSIGTWLGPLPLNKPFSGWCIRLLHVQLNQMLGTPSPANFAAPVE</sequence>
<evidence type="ECO:0000313" key="2">
    <source>
        <dbReference type="Proteomes" id="UP001064489"/>
    </source>
</evidence>
<protein>
    <submittedName>
        <fullName evidence="1">Uncharacterized protein</fullName>
    </submittedName>
</protein>
<accession>A0AAD5NNL9</accession>
<gene>
    <name evidence="1" type="ORF">LWI28_018524</name>
</gene>
<reference evidence="1" key="1">
    <citation type="journal article" date="2022" name="Plant J.">
        <title>Strategies of tolerance reflected in two North American maple genomes.</title>
        <authorList>
            <person name="McEvoy S.L."/>
            <person name="Sezen U.U."/>
            <person name="Trouern-Trend A."/>
            <person name="McMahon S.M."/>
            <person name="Schaberg P.G."/>
            <person name="Yang J."/>
            <person name="Wegrzyn J.L."/>
            <person name="Swenson N.G."/>
        </authorList>
    </citation>
    <scope>NUCLEOTIDE SEQUENCE</scope>
    <source>
        <strain evidence="1">91603</strain>
    </source>
</reference>
<comment type="caution">
    <text evidence="1">The sequence shown here is derived from an EMBL/GenBank/DDBJ whole genome shotgun (WGS) entry which is preliminary data.</text>
</comment>
<dbReference type="AlphaFoldDB" id="A0AAD5NNL9"/>
<evidence type="ECO:0000313" key="1">
    <source>
        <dbReference type="EMBL" id="KAI9169847.1"/>
    </source>
</evidence>
<proteinExistence type="predicted"/>
<dbReference type="EMBL" id="JAJSOW010000104">
    <property type="protein sequence ID" value="KAI9169847.1"/>
    <property type="molecule type" value="Genomic_DNA"/>
</dbReference>
<dbReference type="Proteomes" id="UP001064489">
    <property type="component" value="Chromosome 7"/>
</dbReference>
<organism evidence="1 2">
    <name type="scientific">Acer negundo</name>
    <name type="common">Box elder</name>
    <dbReference type="NCBI Taxonomy" id="4023"/>
    <lineage>
        <taxon>Eukaryota</taxon>
        <taxon>Viridiplantae</taxon>
        <taxon>Streptophyta</taxon>
        <taxon>Embryophyta</taxon>
        <taxon>Tracheophyta</taxon>
        <taxon>Spermatophyta</taxon>
        <taxon>Magnoliopsida</taxon>
        <taxon>eudicotyledons</taxon>
        <taxon>Gunneridae</taxon>
        <taxon>Pentapetalae</taxon>
        <taxon>rosids</taxon>
        <taxon>malvids</taxon>
        <taxon>Sapindales</taxon>
        <taxon>Sapindaceae</taxon>
        <taxon>Hippocastanoideae</taxon>
        <taxon>Acereae</taxon>
        <taxon>Acer</taxon>
    </lineage>
</organism>
<reference evidence="1" key="2">
    <citation type="submission" date="2023-02" db="EMBL/GenBank/DDBJ databases">
        <authorList>
            <person name="Swenson N.G."/>
            <person name="Wegrzyn J.L."/>
            <person name="Mcevoy S.L."/>
        </authorList>
    </citation>
    <scope>NUCLEOTIDE SEQUENCE</scope>
    <source>
        <strain evidence="1">91603</strain>
        <tissue evidence="1">Leaf</tissue>
    </source>
</reference>